<dbReference type="Gene3D" id="2.60.40.1120">
    <property type="entry name" value="Carboxypeptidase-like, regulatory domain"/>
    <property type="match status" value="1"/>
</dbReference>
<keyword evidence="2" id="KW-0472">Membrane</keyword>
<keyword evidence="2" id="KW-0813">Transport</keyword>
<evidence type="ECO:0000256" key="2">
    <source>
        <dbReference type="PROSITE-ProRule" id="PRU01360"/>
    </source>
</evidence>
<dbReference type="InterPro" id="IPR037066">
    <property type="entry name" value="Plug_dom_sf"/>
</dbReference>
<dbReference type="InterPro" id="IPR008969">
    <property type="entry name" value="CarboxyPept-like_regulatory"/>
</dbReference>
<protein>
    <submittedName>
        <fullName evidence="4">SusC/RagA family TonB-linked outer membrane protein</fullName>
    </submittedName>
</protein>
<keyword evidence="2" id="KW-0812">Transmembrane</keyword>
<evidence type="ECO:0000256" key="1">
    <source>
        <dbReference type="ARBA" id="ARBA00022729"/>
    </source>
</evidence>
<evidence type="ECO:0000313" key="5">
    <source>
        <dbReference type="Proteomes" id="UP000598271"/>
    </source>
</evidence>
<organism evidence="4 5">
    <name type="scientific">Persicitalea jodogahamensis</name>
    <dbReference type="NCBI Taxonomy" id="402147"/>
    <lineage>
        <taxon>Bacteria</taxon>
        <taxon>Pseudomonadati</taxon>
        <taxon>Bacteroidota</taxon>
        <taxon>Cytophagia</taxon>
        <taxon>Cytophagales</taxon>
        <taxon>Spirosomataceae</taxon>
        <taxon>Persicitalea</taxon>
    </lineage>
</organism>
<dbReference type="Pfam" id="PF07715">
    <property type="entry name" value="Plug"/>
    <property type="match status" value="1"/>
</dbReference>
<keyword evidence="2" id="KW-0998">Cell outer membrane</keyword>
<comment type="subcellular location">
    <subcellularLocation>
        <location evidence="2">Cell outer membrane</location>
        <topology evidence="2">Multi-pass membrane protein</topology>
    </subcellularLocation>
</comment>
<keyword evidence="1" id="KW-0732">Signal</keyword>
<dbReference type="InterPro" id="IPR012910">
    <property type="entry name" value="Plug_dom"/>
</dbReference>
<feature type="domain" description="TonB-dependent receptor plug" evidence="3">
    <location>
        <begin position="247"/>
        <end position="349"/>
    </location>
</feature>
<keyword evidence="2" id="KW-1134">Transmembrane beta strand</keyword>
<sequence length="1168" mass="130896">MNNKTFKTMKKIRRIDGFAFTLMRITIIQCFLATLALGIALAHDGKGQAALDQKVSLDIENQSVKRILNLLEKQTDVKFVFSSKLIQSERKATIRVQEQRLSAVLDNLLTPLQLQYKATDDLIVIKPERETTGTTTPSLTPADPISETTAEIVARTVTGTVTEESGGPLPGVSVVLKGTQTGANTDAAGKFSITVPDGPATLVLSYVGFLGKEVVVSAGQTTVSITLSPDTKALEEVVVTGYGTQKKESLTGAISVVTSEDLERVHGGSTVSSGLAGKIPGVTFRMPDGRPGANARVQIRNMGSPLYVIDGIQQDETQFNNLSPNDIESLSVLKDASAAIYGVRAANGVVVVTTKRGKAGKNTVSLDAYTGWQNWSRFPDVVNDSYQWQLGRAEGQINQSGTTSLTPAELDKYKQGTDPGYQSFNWKDFIVQPNAPLTSVNLNMTGGSDKIKYYVSGTRLKQFANLGREFTFERSNLQSNVDANITNNLKIGIQISGQIKVTDNPGIPGGDDYWLPRFAILRNRPFERPYANDNPDYLNDIKHNETNWAYNNKKLGGYATDIRRILQSNMYAEYQIPGIKGLTARGMYSYFIEDQKLDGHEYTYVAYTYNPTDESYNVTGGSSNPWRERRNRKIIRNIYQGQLTYSNTFGMHEVGGTFVAERQEQRDQNQWVRSVPSTNVLPLIYFANVVAFQDADDQLARLGYVGRVTYNYASRYYFEGSFRRDASWKFAPDRRVGFFPSASVGWRISDEQFLKNIIGERSFLDDLKIRASYGVLGDDDIGIDPYAYLPGYNYNQGNAILSGNSIVTSRNKGQIIDNLTWFKSKIFDIGADFSLFGTKITGSFDYFDRQRTGLRGRKYDVQVPNELGYSLPDENVNSDSQRGWETALVYNNKAGAFGYQIGGNFSFSRSRFESSYKPIFNNSWDQYRNSSEGRYKDIFWGFETVGQFQTQQEIAEYPVNIDGQGNRTLLPGDLIYKDINGDGVINEYDQRPIGYTTQGAPNINVGLNFAITWKQFTFNADFSGGGLYSWNQNWEQRWAYQNDGALNSLFLDSWRRADPFDRNSAWTPGTYPPLRYNDGGHSNYNKDSDFWLHNVRYLRARTLELSYALPKNLLDKVKMSRARVYINGYNLFSIDNTKKFNTDPEIAEANGLQYPQNKFINIGINLSI</sequence>
<dbReference type="AlphaFoldDB" id="A0A8J3DAH3"/>
<proteinExistence type="inferred from homology"/>
<accession>A0A8J3DAH3</accession>
<dbReference type="SUPFAM" id="SSF49464">
    <property type="entry name" value="Carboxypeptidase regulatory domain-like"/>
    <property type="match status" value="1"/>
</dbReference>
<reference evidence="4 5" key="1">
    <citation type="journal article" date="2014" name="Int. J. Syst. Evol. Microbiol.">
        <title>Complete genome sequence of Corynebacterium casei LMG S-19264T (=DSM 44701T), isolated from a smear-ripened cheese.</title>
        <authorList>
            <consortium name="US DOE Joint Genome Institute (JGI-PGF)"/>
            <person name="Walter F."/>
            <person name="Albersmeier A."/>
            <person name="Kalinowski J."/>
            <person name="Ruckert C."/>
        </authorList>
    </citation>
    <scope>NUCLEOTIDE SEQUENCE [LARGE SCALE GENOMIC DNA]</scope>
    <source>
        <strain evidence="4 5">KCTC 12866</strain>
    </source>
</reference>
<dbReference type="GO" id="GO:0015344">
    <property type="term" value="F:siderophore uptake transmembrane transporter activity"/>
    <property type="evidence" value="ECO:0007669"/>
    <property type="project" value="TreeGrafter"/>
</dbReference>
<dbReference type="SUPFAM" id="SSF56935">
    <property type="entry name" value="Porins"/>
    <property type="match status" value="1"/>
</dbReference>
<dbReference type="GO" id="GO:0009279">
    <property type="term" value="C:cell outer membrane"/>
    <property type="evidence" value="ECO:0007669"/>
    <property type="project" value="UniProtKB-SubCell"/>
</dbReference>
<evidence type="ECO:0000259" key="3">
    <source>
        <dbReference type="Pfam" id="PF07715"/>
    </source>
</evidence>
<comment type="caution">
    <text evidence="4">The sequence shown here is derived from an EMBL/GenBank/DDBJ whole genome shotgun (WGS) entry which is preliminary data.</text>
</comment>
<gene>
    <name evidence="4" type="ORF">GCM10007390_41820</name>
</gene>
<dbReference type="PROSITE" id="PS52016">
    <property type="entry name" value="TONB_DEPENDENT_REC_3"/>
    <property type="match status" value="1"/>
</dbReference>
<evidence type="ECO:0000313" key="4">
    <source>
        <dbReference type="EMBL" id="GHB82336.1"/>
    </source>
</evidence>
<dbReference type="Proteomes" id="UP000598271">
    <property type="component" value="Unassembled WGS sequence"/>
</dbReference>
<dbReference type="InterPro" id="IPR039426">
    <property type="entry name" value="TonB-dep_rcpt-like"/>
</dbReference>
<comment type="similarity">
    <text evidence="2">Belongs to the TonB-dependent receptor family.</text>
</comment>
<dbReference type="InterPro" id="IPR023997">
    <property type="entry name" value="TonB-dep_OMP_SusC/RagA_CS"/>
</dbReference>
<dbReference type="InterPro" id="IPR023996">
    <property type="entry name" value="TonB-dep_OMP_SusC/RagA"/>
</dbReference>
<dbReference type="GO" id="GO:0044718">
    <property type="term" value="P:siderophore transmembrane transport"/>
    <property type="evidence" value="ECO:0007669"/>
    <property type="project" value="TreeGrafter"/>
</dbReference>
<dbReference type="EMBL" id="BMXF01000004">
    <property type="protein sequence ID" value="GHB82336.1"/>
    <property type="molecule type" value="Genomic_DNA"/>
</dbReference>
<keyword evidence="5" id="KW-1185">Reference proteome</keyword>
<dbReference type="Gene3D" id="2.170.130.10">
    <property type="entry name" value="TonB-dependent receptor, plug domain"/>
    <property type="match status" value="1"/>
</dbReference>
<dbReference type="Pfam" id="PF13715">
    <property type="entry name" value="CarbopepD_reg_2"/>
    <property type="match status" value="1"/>
</dbReference>
<dbReference type="NCBIfam" id="TIGR04057">
    <property type="entry name" value="SusC_RagA_signa"/>
    <property type="match status" value="1"/>
</dbReference>
<dbReference type="NCBIfam" id="TIGR04056">
    <property type="entry name" value="OMP_RagA_SusC"/>
    <property type="match status" value="1"/>
</dbReference>
<dbReference type="PANTHER" id="PTHR30069">
    <property type="entry name" value="TONB-DEPENDENT OUTER MEMBRANE RECEPTOR"/>
    <property type="match status" value="1"/>
</dbReference>
<name>A0A8J3DAH3_9BACT</name>
<dbReference type="PANTHER" id="PTHR30069:SF29">
    <property type="entry name" value="HEMOGLOBIN AND HEMOGLOBIN-HAPTOGLOBIN-BINDING PROTEIN 1-RELATED"/>
    <property type="match status" value="1"/>
</dbReference>
<dbReference type="Gene3D" id="3.55.50.30">
    <property type="match status" value="1"/>
</dbReference>